<evidence type="ECO:0000256" key="1">
    <source>
        <dbReference type="SAM" id="MobiDB-lite"/>
    </source>
</evidence>
<keyword evidence="4" id="KW-1185">Reference proteome</keyword>
<reference evidence="3" key="1">
    <citation type="journal article" date="2020" name="Stud. Mycol.">
        <title>101 Dothideomycetes genomes: a test case for predicting lifestyles and emergence of pathogens.</title>
        <authorList>
            <person name="Haridas S."/>
            <person name="Albert R."/>
            <person name="Binder M."/>
            <person name="Bloem J."/>
            <person name="Labutti K."/>
            <person name="Salamov A."/>
            <person name="Andreopoulos B."/>
            <person name="Baker S."/>
            <person name="Barry K."/>
            <person name="Bills G."/>
            <person name="Bluhm B."/>
            <person name="Cannon C."/>
            <person name="Castanera R."/>
            <person name="Culley D."/>
            <person name="Daum C."/>
            <person name="Ezra D."/>
            <person name="Gonzalez J."/>
            <person name="Henrissat B."/>
            <person name="Kuo A."/>
            <person name="Liang C."/>
            <person name="Lipzen A."/>
            <person name="Lutzoni F."/>
            <person name="Magnuson J."/>
            <person name="Mondo S."/>
            <person name="Nolan M."/>
            <person name="Ohm R."/>
            <person name="Pangilinan J."/>
            <person name="Park H.-J."/>
            <person name="Ramirez L."/>
            <person name="Alfaro M."/>
            <person name="Sun H."/>
            <person name="Tritt A."/>
            <person name="Yoshinaga Y."/>
            <person name="Zwiers L.-H."/>
            <person name="Turgeon B."/>
            <person name="Goodwin S."/>
            <person name="Spatafora J."/>
            <person name="Crous P."/>
            <person name="Grigoriev I."/>
        </authorList>
    </citation>
    <scope>NUCLEOTIDE SEQUENCE</scope>
    <source>
        <strain evidence="3">CBS 379.55</strain>
    </source>
</reference>
<keyword evidence="2" id="KW-0472">Membrane</keyword>
<dbReference type="RefSeq" id="XP_033654625.1">
    <property type="nucleotide sequence ID" value="XM_033795532.1"/>
</dbReference>
<keyword evidence="2" id="KW-1133">Transmembrane helix</keyword>
<feature type="transmembrane region" description="Helical" evidence="2">
    <location>
        <begin position="500"/>
        <end position="521"/>
    </location>
</feature>
<dbReference type="EMBL" id="ML986491">
    <property type="protein sequence ID" value="KAF2277086.1"/>
    <property type="molecule type" value="Genomic_DNA"/>
</dbReference>
<evidence type="ECO:0000256" key="2">
    <source>
        <dbReference type="SAM" id="Phobius"/>
    </source>
</evidence>
<evidence type="ECO:0000313" key="4">
    <source>
        <dbReference type="Proteomes" id="UP000800097"/>
    </source>
</evidence>
<evidence type="ECO:0000313" key="3">
    <source>
        <dbReference type="EMBL" id="KAF2277086.1"/>
    </source>
</evidence>
<dbReference type="GeneID" id="54548707"/>
<feature type="transmembrane region" description="Helical" evidence="2">
    <location>
        <begin position="135"/>
        <end position="155"/>
    </location>
</feature>
<protein>
    <submittedName>
        <fullName evidence="3">Uncharacterized protein</fullName>
    </submittedName>
</protein>
<gene>
    <name evidence="3" type="ORF">EI97DRAFT_375880</name>
</gene>
<dbReference type="AlphaFoldDB" id="A0A6A6JN55"/>
<feature type="transmembrane region" description="Helical" evidence="2">
    <location>
        <begin position="37"/>
        <end position="56"/>
    </location>
</feature>
<dbReference type="Proteomes" id="UP000800097">
    <property type="component" value="Unassembled WGS sequence"/>
</dbReference>
<dbReference type="OrthoDB" id="529273at2759"/>
<feature type="transmembrane region" description="Helical" evidence="2">
    <location>
        <begin position="76"/>
        <end position="98"/>
    </location>
</feature>
<feature type="compositionally biased region" description="Basic and acidic residues" evidence="1">
    <location>
        <begin position="640"/>
        <end position="652"/>
    </location>
</feature>
<organism evidence="3 4">
    <name type="scientific">Westerdykella ornata</name>
    <dbReference type="NCBI Taxonomy" id="318751"/>
    <lineage>
        <taxon>Eukaryota</taxon>
        <taxon>Fungi</taxon>
        <taxon>Dikarya</taxon>
        <taxon>Ascomycota</taxon>
        <taxon>Pezizomycotina</taxon>
        <taxon>Dothideomycetes</taxon>
        <taxon>Pleosporomycetidae</taxon>
        <taxon>Pleosporales</taxon>
        <taxon>Sporormiaceae</taxon>
        <taxon>Westerdykella</taxon>
    </lineage>
</organism>
<name>A0A6A6JN55_WESOR</name>
<proteinExistence type="predicted"/>
<keyword evidence="2" id="KW-0812">Transmembrane</keyword>
<sequence>MVGRQITWISSWKPQRRTTTSNGRTPRYSHWVRYNTFYGLVFTTTLATLLLMADLIEWRATGYLFVLANRFPGTVALIVQLLAAFFGLIHVAVVCRLINYALRLRLRKASVTLDVLRTWVDMSIPRIDWDLPLRFFFPVLLVVFLSLVPAALWAGSITPFIDRTTTTGMLLLPSYEDVSLIREYPMEIGTSGPSLRTQKGFFTYSVGVQHVGNLLSSAASASSSTTGKRLVHPKLDNTQFSYIGRSYGVGAPAGLTDMSISSNSQVAGYIYQEEGYLCNVTCIYNRTSAFRLRGPVAEWIYEASGNLPDSVDSGEMSAYIGHTGDAIVAIGVAHSERSPRRYLALAAGPSYAFLNSTQCALDFTPHLFNVTVDIANLNISVVPANPIPDFNPQRNLTRTVMRQFELLSNDLTNLYVSLLGDALNASIAAYNMSRPPNAGRDPVSVSEEAATLAGLTNSITAMADDMLAAYASAQLMVGKTFTQKRDVQVYLYGLQFGQRVYIYAIFVFNLLVLGAVAGEAVRTRGWRELGRFNYLDPRDLVIAASRGGEGVAWAADGLARRHSKKKKGAGEKRKSMKHVWLLSDPDEGNGSLSIRMKGDGEGHVGIVVRSPLFPPSPDPEKGERGGGGGGGFEDGGDAVDADKRAAQREWDRRRRQKQRVGLFGSM</sequence>
<feature type="region of interest" description="Disordered" evidence="1">
    <location>
        <begin position="610"/>
        <end position="666"/>
    </location>
</feature>
<accession>A0A6A6JN55</accession>